<dbReference type="EMBL" id="BAAAMU010000020">
    <property type="protein sequence ID" value="GAA1632977.1"/>
    <property type="molecule type" value="Genomic_DNA"/>
</dbReference>
<comment type="caution">
    <text evidence="2">The sequence shown here is derived from an EMBL/GenBank/DDBJ whole genome shotgun (WGS) entry which is preliminary data.</text>
</comment>
<evidence type="ECO:0000259" key="1">
    <source>
        <dbReference type="Pfam" id="PF02627"/>
    </source>
</evidence>
<dbReference type="InterPro" id="IPR029032">
    <property type="entry name" value="AhpD-like"/>
</dbReference>
<dbReference type="RefSeq" id="WP_346105498.1">
    <property type="nucleotide sequence ID" value="NZ_BAAAMU010000020.1"/>
</dbReference>
<dbReference type="Pfam" id="PF02627">
    <property type="entry name" value="CMD"/>
    <property type="match status" value="1"/>
</dbReference>
<sequence>MTDTDGKAQDGDRFEAGLAMRKAVLGAAHVERSLAAVSDFSRPVQELVTEYCWGAVWTREGLDRRTRSLLNLAMLTALNRGHELSVHVRGAVANGVTETEIQEALLQTAIYAGVPAALEAFRIAERTLGELRAEGVTIP</sequence>
<gene>
    <name evidence="2" type="primary">pcaC</name>
    <name evidence="2" type="ORF">GCM10009733_032360</name>
</gene>
<dbReference type="NCBIfam" id="TIGR02425">
    <property type="entry name" value="decarb_PcaC"/>
    <property type="match status" value="1"/>
</dbReference>
<dbReference type="Proteomes" id="UP001500064">
    <property type="component" value="Unassembled WGS sequence"/>
</dbReference>
<organism evidence="2 3">
    <name type="scientific">Nonomuraea maheshkhaliensis</name>
    <dbReference type="NCBI Taxonomy" id="419590"/>
    <lineage>
        <taxon>Bacteria</taxon>
        <taxon>Bacillati</taxon>
        <taxon>Actinomycetota</taxon>
        <taxon>Actinomycetes</taxon>
        <taxon>Streptosporangiales</taxon>
        <taxon>Streptosporangiaceae</taxon>
        <taxon>Nonomuraea</taxon>
    </lineage>
</organism>
<name>A0ABN2F6L1_9ACTN</name>
<protein>
    <submittedName>
        <fullName evidence="2">4-carboxymuconolactone decarboxylase</fullName>
    </submittedName>
</protein>
<feature type="domain" description="Carboxymuconolactone decarboxylase-like" evidence="1">
    <location>
        <begin position="44"/>
        <end position="125"/>
    </location>
</feature>
<evidence type="ECO:0000313" key="3">
    <source>
        <dbReference type="Proteomes" id="UP001500064"/>
    </source>
</evidence>
<keyword evidence="3" id="KW-1185">Reference proteome</keyword>
<proteinExistence type="predicted"/>
<dbReference type="Gene3D" id="1.20.1290.10">
    <property type="entry name" value="AhpD-like"/>
    <property type="match status" value="1"/>
</dbReference>
<reference evidence="2 3" key="1">
    <citation type="journal article" date="2019" name="Int. J. Syst. Evol. Microbiol.">
        <title>The Global Catalogue of Microorganisms (GCM) 10K type strain sequencing project: providing services to taxonomists for standard genome sequencing and annotation.</title>
        <authorList>
            <consortium name="The Broad Institute Genomics Platform"/>
            <consortium name="The Broad Institute Genome Sequencing Center for Infectious Disease"/>
            <person name="Wu L."/>
            <person name="Ma J."/>
        </authorList>
    </citation>
    <scope>NUCLEOTIDE SEQUENCE [LARGE SCALE GENOMIC DNA]</scope>
    <source>
        <strain evidence="2 3">JCM 13929</strain>
    </source>
</reference>
<dbReference type="InterPro" id="IPR003779">
    <property type="entry name" value="CMD-like"/>
</dbReference>
<accession>A0ABN2F6L1</accession>
<dbReference type="InterPro" id="IPR012788">
    <property type="entry name" value="Decarb_PcaC"/>
</dbReference>
<dbReference type="PANTHER" id="PTHR33570:SF2">
    <property type="entry name" value="CARBOXYMUCONOLACTONE DECARBOXYLASE-LIKE DOMAIN-CONTAINING PROTEIN"/>
    <property type="match status" value="1"/>
</dbReference>
<dbReference type="PANTHER" id="PTHR33570">
    <property type="entry name" value="4-CARBOXYMUCONOLACTONE DECARBOXYLASE FAMILY PROTEIN"/>
    <property type="match status" value="1"/>
</dbReference>
<dbReference type="InterPro" id="IPR052512">
    <property type="entry name" value="4CMD/NDH-1_regulator"/>
</dbReference>
<dbReference type="SUPFAM" id="SSF69118">
    <property type="entry name" value="AhpD-like"/>
    <property type="match status" value="1"/>
</dbReference>
<evidence type="ECO:0000313" key="2">
    <source>
        <dbReference type="EMBL" id="GAA1632977.1"/>
    </source>
</evidence>